<keyword evidence="2" id="KW-1185">Reference proteome</keyword>
<proteinExistence type="predicted"/>
<evidence type="ECO:0000313" key="2">
    <source>
        <dbReference type="Proteomes" id="UP000007798"/>
    </source>
</evidence>
<dbReference type="OMA" id="TAIDDMF"/>
<evidence type="ECO:0000313" key="1">
    <source>
        <dbReference type="EMBL" id="EDW83937.1"/>
    </source>
</evidence>
<dbReference type="HOGENOM" id="CLU_2063946_0_0_1"/>
<accession>B4NJL3</accession>
<dbReference type="PhylomeDB" id="B4NJL3"/>
<dbReference type="InParanoid" id="B4NJL3"/>
<dbReference type="OrthoDB" id="7837791at2759"/>
<gene>
    <name evidence="1" type="primary">Dwil\GK18950</name>
    <name evidence="1" type="ORF">Dwil_GK18950</name>
</gene>
<organism evidence="1 2">
    <name type="scientific">Drosophila willistoni</name>
    <name type="common">Fruit fly</name>
    <dbReference type="NCBI Taxonomy" id="7260"/>
    <lineage>
        <taxon>Eukaryota</taxon>
        <taxon>Metazoa</taxon>
        <taxon>Ecdysozoa</taxon>
        <taxon>Arthropoda</taxon>
        <taxon>Hexapoda</taxon>
        <taxon>Insecta</taxon>
        <taxon>Pterygota</taxon>
        <taxon>Neoptera</taxon>
        <taxon>Endopterygota</taxon>
        <taxon>Diptera</taxon>
        <taxon>Brachycera</taxon>
        <taxon>Muscomorpha</taxon>
        <taxon>Ephydroidea</taxon>
        <taxon>Drosophilidae</taxon>
        <taxon>Drosophila</taxon>
        <taxon>Sophophora</taxon>
    </lineage>
</organism>
<reference evidence="1 2" key="1">
    <citation type="journal article" date="2007" name="Nature">
        <title>Evolution of genes and genomes on the Drosophila phylogeny.</title>
        <authorList>
            <consortium name="Drosophila 12 Genomes Consortium"/>
            <person name="Clark A.G."/>
            <person name="Eisen M.B."/>
            <person name="Smith D.R."/>
            <person name="Bergman C.M."/>
            <person name="Oliver B."/>
            <person name="Markow T.A."/>
            <person name="Kaufman T.C."/>
            <person name="Kellis M."/>
            <person name="Gelbart W."/>
            <person name="Iyer V.N."/>
            <person name="Pollard D.A."/>
            <person name="Sackton T.B."/>
            <person name="Larracuente A.M."/>
            <person name="Singh N.D."/>
            <person name="Abad J.P."/>
            <person name="Abt D.N."/>
            <person name="Adryan B."/>
            <person name="Aguade M."/>
            <person name="Akashi H."/>
            <person name="Anderson W.W."/>
            <person name="Aquadro C.F."/>
            <person name="Ardell D.H."/>
            <person name="Arguello R."/>
            <person name="Artieri C.G."/>
            <person name="Barbash D.A."/>
            <person name="Barker D."/>
            <person name="Barsanti P."/>
            <person name="Batterham P."/>
            <person name="Batzoglou S."/>
            <person name="Begun D."/>
            <person name="Bhutkar A."/>
            <person name="Blanco E."/>
            <person name="Bosak S.A."/>
            <person name="Bradley R.K."/>
            <person name="Brand A.D."/>
            <person name="Brent M.R."/>
            <person name="Brooks A.N."/>
            <person name="Brown R.H."/>
            <person name="Butlin R.K."/>
            <person name="Caggese C."/>
            <person name="Calvi B.R."/>
            <person name="Bernardo de Carvalho A."/>
            <person name="Caspi A."/>
            <person name="Castrezana S."/>
            <person name="Celniker S.E."/>
            <person name="Chang J.L."/>
            <person name="Chapple C."/>
            <person name="Chatterji S."/>
            <person name="Chinwalla A."/>
            <person name="Civetta A."/>
            <person name="Clifton S.W."/>
            <person name="Comeron J.M."/>
            <person name="Costello J.C."/>
            <person name="Coyne J.A."/>
            <person name="Daub J."/>
            <person name="David R.G."/>
            <person name="Delcher A.L."/>
            <person name="Delehaunty K."/>
            <person name="Do C.B."/>
            <person name="Ebling H."/>
            <person name="Edwards K."/>
            <person name="Eickbush T."/>
            <person name="Evans J.D."/>
            <person name="Filipski A."/>
            <person name="Findeiss S."/>
            <person name="Freyhult E."/>
            <person name="Fulton L."/>
            <person name="Fulton R."/>
            <person name="Garcia A.C."/>
            <person name="Gardiner A."/>
            <person name="Garfield D.A."/>
            <person name="Garvin B.E."/>
            <person name="Gibson G."/>
            <person name="Gilbert D."/>
            <person name="Gnerre S."/>
            <person name="Godfrey J."/>
            <person name="Good R."/>
            <person name="Gotea V."/>
            <person name="Gravely B."/>
            <person name="Greenberg A.J."/>
            <person name="Griffiths-Jones S."/>
            <person name="Gross S."/>
            <person name="Guigo R."/>
            <person name="Gustafson E.A."/>
            <person name="Haerty W."/>
            <person name="Hahn M.W."/>
            <person name="Halligan D.L."/>
            <person name="Halpern A.L."/>
            <person name="Halter G.M."/>
            <person name="Han M.V."/>
            <person name="Heger A."/>
            <person name="Hillier L."/>
            <person name="Hinrichs A.S."/>
            <person name="Holmes I."/>
            <person name="Hoskins R.A."/>
            <person name="Hubisz M.J."/>
            <person name="Hultmark D."/>
            <person name="Huntley M.A."/>
            <person name="Jaffe D.B."/>
            <person name="Jagadeeshan S."/>
            <person name="Jeck W.R."/>
            <person name="Johnson J."/>
            <person name="Jones C.D."/>
            <person name="Jordan W.C."/>
            <person name="Karpen G.H."/>
            <person name="Kataoka E."/>
            <person name="Keightley P.D."/>
            <person name="Kheradpour P."/>
            <person name="Kirkness E.F."/>
            <person name="Koerich L.B."/>
            <person name="Kristiansen K."/>
            <person name="Kudrna D."/>
            <person name="Kulathinal R.J."/>
            <person name="Kumar S."/>
            <person name="Kwok R."/>
            <person name="Lander E."/>
            <person name="Langley C.H."/>
            <person name="Lapoint R."/>
            <person name="Lazzaro B.P."/>
            <person name="Lee S.J."/>
            <person name="Levesque L."/>
            <person name="Li R."/>
            <person name="Lin C.F."/>
            <person name="Lin M.F."/>
            <person name="Lindblad-Toh K."/>
            <person name="Llopart A."/>
            <person name="Long M."/>
            <person name="Low L."/>
            <person name="Lozovsky E."/>
            <person name="Lu J."/>
            <person name="Luo M."/>
            <person name="Machado C.A."/>
            <person name="Makalowski W."/>
            <person name="Marzo M."/>
            <person name="Matsuda M."/>
            <person name="Matzkin L."/>
            <person name="McAllister B."/>
            <person name="McBride C.S."/>
            <person name="McKernan B."/>
            <person name="McKernan K."/>
            <person name="Mendez-Lago M."/>
            <person name="Minx P."/>
            <person name="Mollenhauer M.U."/>
            <person name="Montooth K."/>
            <person name="Mount S.M."/>
            <person name="Mu X."/>
            <person name="Myers E."/>
            <person name="Negre B."/>
            <person name="Newfeld S."/>
            <person name="Nielsen R."/>
            <person name="Noor M.A."/>
            <person name="O'Grady P."/>
            <person name="Pachter L."/>
            <person name="Papaceit M."/>
            <person name="Parisi M.J."/>
            <person name="Parisi M."/>
            <person name="Parts L."/>
            <person name="Pedersen J.S."/>
            <person name="Pesole G."/>
            <person name="Phillippy A.M."/>
            <person name="Ponting C.P."/>
            <person name="Pop M."/>
            <person name="Porcelli D."/>
            <person name="Powell J.R."/>
            <person name="Prohaska S."/>
            <person name="Pruitt K."/>
            <person name="Puig M."/>
            <person name="Quesneville H."/>
            <person name="Ram K.R."/>
            <person name="Rand D."/>
            <person name="Rasmussen M.D."/>
            <person name="Reed L.K."/>
            <person name="Reenan R."/>
            <person name="Reily A."/>
            <person name="Remington K.A."/>
            <person name="Rieger T.T."/>
            <person name="Ritchie M.G."/>
            <person name="Robin C."/>
            <person name="Rogers Y.H."/>
            <person name="Rohde C."/>
            <person name="Rozas J."/>
            <person name="Rubenfield M.J."/>
            <person name="Ruiz A."/>
            <person name="Russo S."/>
            <person name="Salzberg S.L."/>
            <person name="Sanchez-Gracia A."/>
            <person name="Saranga D.J."/>
            <person name="Sato H."/>
            <person name="Schaeffer S.W."/>
            <person name="Schatz M.C."/>
            <person name="Schlenke T."/>
            <person name="Schwartz R."/>
            <person name="Segarra C."/>
            <person name="Singh R.S."/>
            <person name="Sirot L."/>
            <person name="Sirota M."/>
            <person name="Sisneros N.B."/>
            <person name="Smith C.D."/>
            <person name="Smith T.F."/>
            <person name="Spieth J."/>
            <person name="Stage D.E."/>
            <person name="Stark A."/>
            <person name="Stephan W."/>
            <person name="Strausberg R.L."/>
            <person name="Strempel S."/>
            <person name="Sturgill D."/>
            <person name="Sutton G."/>
            <person name="Sutton G.G."/>
            <person name="Tao W."/>
            <person name="Teichmann S."/>
            <person name="Tobari Y.N."/>
            <person name="Tomimura Y."/>
            <person name="Tsolas J.M."/>
            <person name="Valente V.L."/>
            <person name="Venter E."/>
            <person name="Venter J.C."/>
            <person name="Vicario S."/>
            <person name="Vieira F.G."/>
            <person name="Vilella A.J."/>
            <person name="Villasante A."/>
            <person name="Walenz B."/>
            <person name="Wang J."/>
            <person name="Wasserman M."/>
            <person name="Watts T."/>
            <person name="Wilson D."/>
            <person name="Wilson R.K."/>
            <person name="Wing R.A."/>
            <person name="Wolfner M.F."/>
            <person name="Wong A."/>
            <person name="Wong G.K."/>
            <person name="Wu C.I."/>
            <person name="Wu G."/>
            <person name="Yamamoto D."/>
            <person name="Yang H.P."/>
            <person name="Yang S.P."/>
            <person name="Yorke J.A."/>
            <person name="Yoshida K."/>
            <person name="Zdobnov E."/>
            <person name="Zhang P."/>
            <person name="Zhang Y."/>
            <person name="Zimin A.V."/>
            <person name="Baldwin J."/>
            <person name="Abdouelleil A."/>
            <person name="Abdulkadir J."/>
            <person name="Abebe A."/>
            <person name="Abera B."/>
            <person name="Abreu J."/>
            <person name="Acer S.C."/>
            <person name="Aftuck L."/>
            <person name="Alexander A."/>
            <person name="An P."/>
            <person name="Anderson E."/>
            <person name="Anderson S."/>
            <person name="Arachi H."/>
            <person name="Azer M."/>
            <person name="Bachantsang P."/>
            <person name="Barry A."/>
            <person name="Bayul T."/>
            <person name="Berlin A."/>
            <person name="Bessette D."/>
            <person name="Bloom T."/>
            <person name="Blye J."/>
            <person name="Boguslavskiy L."/>
            <person name="Bonnet C."/>
            <person name="Boukhgalter B."/>
            <person name="Bourzgui I."/>
            <person name="Brown A."/>
            <person name="Cahill P."/>
            <person name="Channer S."/>
            <person name="Cheshatsang Y."/>
            <person name="Chuda L."/>
            <person name="Citroen M."/>
            <person name="Collymore A."/>
            <person name="Cooke P."/>
            <person name="Costello M."/>
            <person name="D'Aco K."/>
            <person name="Daza R."/>
            <person name="De Haan G."/>
            <person name="DeGray S."/>
            <person name="DeMaso C."/>
            <person name="Dhargay N."/>
            <person name="Dooley K."/>
            <person name="Dooley E."/>
            <person name="Doricent M."/>
            <person name="Dorje P."/>
            <person name="Dorjee K."/>
            <person name="Dupes A."/>
            <person name="Elong R."/>
            <person name="Falk J."/>
            <person name="Farina A."/>
            <person name="Faro S."/>
            <person name="Ferguson D."/>
            <person name="Fisher S."/>
            <person name="Foley C.D."/>
            <person name="Franke A."/>
            <person name="Friedrich D."/>
            <person name="Gadbois L."/>
            <person name="Gearin G."/>
            <person name="Gearin C.R."/>
            <person name="Giannoukos G."/>
            <person name="Goode T."/>
            <person name="Graham J."/>
            <person name="Grandbois E."/>
            <person name="Grewal S."/>
            <person name="Gyaltsen K."/>
            <person name="Hafez N."/>
            <person name="Hagos B."/>
            <person name="Hall J."/>
            <person name="Henson C."/>
            <person name="Hollinger A."/>
            <person name="Honan T."/>
            <person name="Huard M.D."/>
            <person name="Hughes L."/>
            <person name="Hurhula B."/>
            <person name="Husby M.E."/>
            <person name="Kamat A."/>
            <person name="Kanga B."/>
            <person name="Kashin S."/>
            <person name="Khazanovich D."/>
            <person name="Kisner P."/>
            <person name="Lance K."/>
            <person name="Lara M."/>
            <person name="Lee W."/>
            <person name="Lennon N."/>
            <person name="Letendre F."/>
            <person name="LeVine R."/>
            <person name="Lipovsky A."/>
            <person name="Liu X."/>
            <person name="Liu J."/>
            <person name="Liu S."/>
            <person name="Lokyitsang T."/>
            <person name="Lokyitsang Y."/>
            <person name="Lubonja R."/>
            <person name="Lui A."/>
            <person name="MacDonald P."/>
            <person name="Magnisalis V."/>
            <person name="Maru K."/>
            <person name="Matthews C."/>
            <person name="McCusker W."/>
            <person name="McDonough S."/>
            <person name="Mehta T."/>
            <person name="Meldrim J."/>
            <person name="Meneus L."/>
            <person name="Mihai O."/>
            <person name="Mihalev A."/>
            <person name="Mihova T."/>
            <person name="Mittelman R."/>
            <person name="Mlenga V."/>
            <person name="Montmayeur A."/>
            <person name="Mulrain L."/>
            <person name="Navidi A."/>
            <person name="Naylor J."/>
            <person name="Negash T."/>
            <person name="Nguyen T."/>
            <person name="Nguyen N."/>
            <person name="Nicol R."/>
            <person name="Norbu C."/>
            <person name="Norbu N."/>
            <person name="Novod N."/>
            <person name="O'Neill B."/>
            <person name="Osman S."/>
            <person name="Markiewicz E."/>
            <person name="Oyono O.L."/>
            <person name="Patti C."/>
            <person name="Phunkhang P."/>
            <person name="Pierre F."/>
            <person name="Priest M."/>
            <person name="Raghuraman S."/>
            <person name="Rege F."/>
            <person name="Reyes R."/>
            <person name="Rise C."/>
            <person name="Rogov P."/>
            <person name="Ross K."/>
            <person name="Ryan E."/>
            <person name="Settipalli S."/>
            <person name="Shea T."/>
            <person name="Sherpa N."/>
            <person name="Shi L."/>
            <person name="Shih D."/>
            <person name="Sparrow T."/>
            <person name="Spaulding J."/>
            <person name="Stalker J."/>
            <person name="Stange-Thomann N."/>
            <person name="Stavropoulos S."/>
            <person name="Stone C."/>
            <person name="Strader C."/>
            <person name="Tesfaye S."/>
            <person name="Thomson T."/>
            <person name="Thoulutsang Y."/>
            <person name="Thoulutsang D."/>
            <person name="Topham K."/>
            <person name="Topping I."/>
            <person name="Tsamla T."/>
            <person name="Vassiliev H."/>
            <person name="Vo A."/>
            <person name="Wangchuk T."/>
            <person name="Wangdi T."/>
            <person name="Weiand M."/>
            <person name="Wilkinson J."/>
            <person name="Wilson A."/>
            <person name="Yadav S."/>
            <person name="Young G."/>
            <person name="Yu Q."/>
            <person name="Zembek L."/>
            <person name="Zhong D."/>
            <person name="Zimmer A."/>
            <person name="Zwirko Z."/>
            <person name="Jaffe D.B."/>
            <person name="Alvarez P."/>
            <person name="Brockman W."/>
            <person name="Butler J."/>
            <person name="Chin C."/>
            <person name="Gnerre S."/>
            <person name="Grabherr M."/>
            <person name="Kleber M."/>
            <person name="Mauceli E."/>
            <person name="MacCallum I."/>
        </authorList>
    </citation>
    <scope>NUCLEOTIDE SEQUENCE [LARGE SCALE GENOMIC DNA]</scope>
    <source>
        <strain evidence="2">Tucson 14030-0811.24</strain>
    </source>
</reference>
<dbReference type="AlphaFoldDB" id="B4NJL3"/>
<name>B4NJL3_DROWI</name>
<sequence length="119" mass="14122">MSFNSTLYFTAVEEMFQDMLQLEEAESENHSKNELESYNLTPKRTVRIRQQNLFGRDSSDFVIYRRSPKRLLNGLPAHNPGQSLETCKDLQGLELLRLRKERSENEQKQKLQRHLNIRI</sequence>
<dbReference type="Proteomes" id="UP000007798">
    <property type="component" value="Unassembled WGS sequence"/>
</dbReference>
<protein>
    <submittedName>
        <fullName evidence="1">Uncharacterized protein</fullName>
    </submittedName>
</protein>
<dbReference type="KEGG" id="dwi:6651571"/>
<dbReference type="EMBL" id="CH964272">
    <property type="protein sequence ID" value="EDW83937.1"/>
    <property type="molecule type" value="Genomic_DNA"/>
</dbReference>